<proteinExistence type="predicted"/>
<evidence type="ECO:0000256" key="1">
    <source>
        <dbReference type="SAM" id="MobiDB-lite"/>
    </source>
</evidence>
<reference evidence="2" key="1">
    <citation type="submission" date="2022-07" db="EMBL/GenBank/DDBJ databases">
        <title>Genome Sequence of Xylaria arbuscula.</title>
        <authorList>
            <person name="Buettner E."/>
        </authorList>
    </citation>
    <scope>NUCLEOTIDE SEQUENCE</scope>
    <source>
        <strain evidence="2">VT107</strain>
    </source>
</reference>
<protein>
    <recommendedName>
        <fullName evidence="4">Ricin B lectin domain-containing protein</fullName>
    </recommendedName>
</protein>
<evidence type="ECO:0000313" key="2">
    <source>
        <dbReference type="EMBL" id="KAJ3567465.1"/>
    </source>
</evidence>
<evidence type="ECO:0008006" key="4">
    <source>
        <dbReference type="Google" id="ProtNLM"/>
    </source>
</evidence>
<accession>A0A9W8NBY8</accession>
<dbReference type="AlphaFoldDB" id="A0A9W8NBY8"/>
<sequence>MDRSDSLYMNIPQPIHTPVDAHSAKIHTPSRAQSNSSRQRRSHRIPGGFPEEDEANQSFLTEKQSQVPGFDPETPEAGGVYLIRQMGTNRTLTLTTGRVTVHYGTLPQGGWQWLCEDLKNGHMAFREAVSGRYLGRCIGHTLRPRFHVEEKKAGNSESWALRPRKQGGYNLMVKRRRGLQTLTIVEKDDTSELKLRMVKNHSEAVRWEFIKVA</sequence>
<comment type="caution">
    <text evidence="2">The sequence shown here is derived from an EMBL/GenBank/DDBJ whole genome shotgun (WGS) entry which is preliminary data.</text>
</comment>
<dbReference type="VEuPathDB" id="FungiDB:F4678DRAFT_449109"/>
<keyword evidence="3" id="KW-1185">Reference proteome</keyword>
<dbReference type="PANTHER" id="PTHR39697:SF2">
    <property type="entry name" value="CYANOVIRIN-N DOMAIN-CONTAINING PROTEIN"/>
    <property type="match status" value="1"/>
</dbReference>
<dbReference type="PANTHER" id="PTHR39697">
    <property type="entry name" value="RICIN B LECTIN DOMAIN-CONTAINING PROTEIN-RELATED"/>
    <property type="match status" value="1"/>
</dbReference>
<gene>
    <name evidence="2" type="ORF">NPX13_g6759</name>
</gene>
<feature type="region of interest" description="Disordered" evidence="1">
    <location>
        <begin position="1"/>
        <end position="55"/>
    </location>
</feature>
<dbReference type="EMBL" id="JANPWZ010001236">
    <property type="protein sequence ID" value="KAJ3567465.1"/>
    <property type="molecule type" value="Genomic_DNA"/>
</dbReference>
<organism evidence="2 3">
    <name type="scientific">Xylaria arbuscula</name>
    <dbReference type="NCBI Taxonomy" id="114810"/>
    <lineage>
        <taxon>Eukaryota</taxon>
        <taxon>Fungi</taxon>
        <taxon>Dikarya</taxon>
        <taxon>Ascomycota</taxon>
        <taxon>Pezizomycotina</taxon>
        <taxon>Sordariomycetes</taxon>
        <taxon>Xylariomycetidae</taxon>
        <taxon>Xylariales</taxon>
        <taxon>Xylariaceae</taxon>
        <taxon>Xylaria</taxon>
    </lineage>
</organism>
<name>A0A9W8NBY8_9PEZI</name>
<evidence type="ECO:0000313" key="3">
    <source>
        <dbReference type="Proteomes" id="UP001148614"/>
    </source>
</evidence>
<dbReference type="Proteomes" id="UP001148614">
    <property type="component" value="Unassembled WGS sequence"/>
</dbReference>